<feature type="signal peptide" evidence="1">
    <location>
        <begin position="1"/>
        <end position="19"/>
    </location>
</feature>
<reference evidence="2" key="1">
    <citation type="submission" date="2022-01" db="EMBL/GenBank/DDBJ databases">
        <authorList>
            <person name="King R."/>
        </authorList>
    </citation>
    <scope>NUCLEOTIDE SEQUENCE</scope>
</reference>
<keyword evidence="3" id="KW-1185">Reference proteome</keyword>
<dbReference type="EMBL" id="OU895878">
    <property type="protein sequence ID" value="CAG9804958.1"/>
    <property type="molecule type" value="Genomic_DNA"/>
</dbReference>
<dbReference type="Proteomes" id="UP001153620">
    <property type="component" value="Chromosome 2"/>
</dbReference>
<reference evidence="2" key="2">
    <citation type="submission" date="2022-10" db="EMBL/GenBank/DDBJ databases">
        <authorList>
            <consortium name="ENA_rothamsted_submissions"/>
            <consortium name="culmorum"/>
            <person name="King R."/>
        </authorList>
    </citation>
    <scope>NUCLEOTIDE SEQUENCE</scope>
</reference>
<dbReference type="AlphaFoldDB" id="A0A9N9RTW0"/>
<proteinExistence type="predicted"/>
<protein>
    <submittedName>
        <fullName evidence="2">Uncharacterized protein</fullName>
    </submittedName>
</protein>
<accession>A0A9N9RTW0</accession>
<evidence type="ECO:0000313" key="2">
    <source>
        <dbReference type="EMBL" id="CAG9804958.1"/>
    </source>
</evidence>
<evidence type="ECO:0000313" key="3">
    <source>
        <dbReference type="Proteomes" id="UP001153620"/>
    </source>
</evidence>
<organism evidence="2 3">
    <name type="scientific">Chironomus riparius</name>
    <dbReference type="NCBI Taxonomy" id="315576"/>
    <lineage>
        <taxon>Eukaryota</taxon>
        <taxon>Metazoa</taxon>
        <taxon>Ecdysozoa</taxon>
        <taxon>Arthropoda</taxon>
        <taxon>Hexapoda</taxon>
        <taxon>Insecta</taxon>
        <taxon>Pterygota</taxon>
        <taxon>Neoptera</taxon>
        <taxon>Endopterygota</taxon>
        <taxon>Diptera</taxon>
        <taxon>Nematocera</taxon>
        <taxon>Chironomoidea</taxon>
        <taxon>Chironomidae</taxon>
        <taxon>Chironominae</taxon>
        <taxon>Chironomus</taxon>
    </lineage>
</organism>
<gene>
    <name evidence="2" type="ORF">CHIRRI_LOCUS7835</name>
</gene>
<sequence length="160" mass="18221">MKFLIFIAFISSYCAIAQSAEDCTHYIERWNYHLKSGQNLQSREVISRAKEFEKVIHEIKEANPPNWKDKANSFVERIKALDHHVVSQSLGEFSSSISDAFGGLVTRSDIFHGLQNNTPINKFPMTCINSFAEAYKVFISGQNSANEKILKRVTSFINKN</sequence>
<feature type="chain" id="PRO_5040119182" evidence="1">
    <location>
        <begin position="20"/>
        <end position="160"/>
    </location>
</feature>
<keyword evidence="1" id="KW-0732">Signal</keyword>
<evidence type="ECO:0000256" key="1">
    <source>
        <dbReference type="SAM" id="SignalP"/>
    </source>
</evidence>
<name>A0A9N9RTW0_9DIPT</name>